<dbReference type="SMART" id="SM00225">
    <property type="entry name" value="BTB"/>
    <property type="match status" value="1"/>
</dbReference>
<dbReference type="InterPro" id="IPR000210">
    <property type="entry name" value="BTB/POZ_dom"/>
</dbReference>
<dbReference type="EMBL" id="SSOP01000042">
    <property type="protein sequence ID" value="KAB5593251.1"/>
    <property type="molecule type" value="Genomic_DNA"/>
</dbReference>
<dbReference type="PROSITE" id="PS50097">
    <property type="entry name" value="BTB"/>
    <property type="match status" value="1"/>
</dbReference>
<dbReference type="AlphaFoldDB" id="A0A5N5QNZ8"/>
<keyword evidence="3" id="KW-1185">Reference proteome</keyword>
<feature type="domain" description="BTB" evidence="1">
    <location>
        <begin position="18"/>
        <end position="77"/>
    </location>
</feature>
<dbReference type="Pfam" id="PF00651">
    <property type="entry name" value="BTB"/>
    <property type="match status" value="1"/>
</dbReference>
<dbReference type="CDD" id="cd18186">
    <property type="entry name" value="BTB_POZ_ZBTB_KLHL-like"/>
    <property type="match status" value="1"/>
</dbReference>
<dbReference type="OrthoDB" id="3184970at2759"/>
<sequence length="312" mass="34252">MSSNSGNSHPPFEPPSGGDLILKSSDGIQFRVHSVILKLASPAFDGMIVVGTTKDVVELSENSTSISLILKFIYPSEKTPIMTNFDMATDCLHVAQKYDMQSIIKNLDEQIASNILPHALLASDPMHAHQLAVQFGLSSTKVAAAPLVAINQLDVCDPHAIPELARKYSPSSLIRMIGLQGARAKIIASVLFSFDKAPMLPASSTLYFDLSCSTCQKSRQENDIYAQTPPSWVLGWAQVSYDYLLLTSLEDAAALFEASVLLTFEGATNVCQKCFIELLRSSNRRPRFEQWADGVRKVLKERLATLELLYAL</sequence>
<proteinExistence type="predicted"/>
<dbReference type="Proteomes" id="UP000383932">
    <property type="component" value="Unassembled WGS sequence"/>
</dbReference>
<accession>A0A5N5QNZ8</accession>
<dbReference type="Gene3D" id="3.30.710.10">
    <property type="entry name" value="Potassium Channel Kv1.1, Chain A"/>
    <property type="match status" value="1"/>
</dbReference>
<evidence type="ECO:0000259" key="1">
    <source>
        <dbReference type="PROSITE" id="PS50097"/>
    </source>
</evidence>
<evidence type="ECO:0000313" key="2">
    <source>
        <dbReference type="EMBL" id="KAB5593251.1"/>
    </source>
</evidence>
<evidence type="ECO:0000313" key="3">
    <source>
        <dbReference type="Proteomes" id="UP000383932"/>
    </source>
</evidence>
<dbReference type="SUPFAM" id="SSF54695">
    <property type="entry name" value="POZ domain"/>
    <property type="match status" value="1"/>
</dbReference>
<dbReference type="InterPro" id="IPR011333">
    <property type="entry name" value="SKP1/BTB/POZ_sf"/>
</dbReference>
<name>A0A5N5QNZ8_9AGAM</name>
<organism evidence="2 3">
    <name type="scientific">Ceratobasidium theobromae</name>
    <dbReference type="NCBI Taxonomy" id="1582974"/>
    <lineage>
        <taxon>Eukaryota</taxon>
        <taxon>Fungi</taxon>
        <taxon>Dikarya</taxon>
        <taxon>Basidiomycota</taxon>
        <taxon>Agaricomycotina</taxon>
        <taxon>Agaricomycetes</taxon>
        <taxon>Cantharellales</taxon>
        <taxon>Ceratobasidiaceae</taxon>
        <taxon>Ceratobasidium</taxon>
    </lineage>
</organism>
<gene>
    <name evidence="2" type="ORF">CTheo_3333</name>
</gene>
<reference evidence="2 3" key="1">
    <citation type="journal article" date="2019" name="Fungal Biol. Biotechnol.">
        <title>Draft genome sequence of fastidious pathogen Ceratobasidium theobromae, which causes vascular-streak dieback in Theobroma cacao.</title>
        <authorList>
            <person name="Ali S.S."/>
            <person name="Asman A."/>
            <person name="Shao J."/>
            <person name="Firmansyah A.P."/>
            <person name="Susilo A.W."/>
            <person name="Rosmana A."/>
            <person name="McMahon P."/>
            <person name="Junaid M."/>
            <person name="Guest D."/>
            <person name="Kheng T.Y."/>
            <person name="Meinhardt L.W."/>
            <person name="Bailey B.A."/>
        </authorList>
    </citation>
    <scope>NUCLEOTIDE SEQUENCE [LARGE SCALE GENOMIC DNA]</scope>
    <source>
        <strain evidence="2 3">CT2</strain>
    </source>
</reference>
<comment type="caution">
    <text evidence="2">The sequence shown here is derived from an EMBL/GenBank/DDBJ whole genome shotgun (WGS) entry which is preliminary data.</text>
</comment>
<protein>
    <recommendedName>
        <fullName evidence="1">BTB domain-containing protein</fullName>
    </recommendedName>
</protein>